<dbReference type="RefSeq" id="WP_188173369.1">
    <property type="nucleotide sequence ID" value="NZ_JACVVD010000002.1"/>
</dbReference>
<keyword evidence="3" id="KW-1185">Reference proteome</keyword>
<dbReference type="Proteomes" id="UP000650466">
    <property type="component" value="Unassembled WGS sequence"/>
</dbReference>
<comment type="caution">
    <text evidence="2">The sequence shown here is derived from an EMBL/GenBank/DDBJ whole genome shotgun (WGS) entry which is preliminary data.</text>
</comment>
<protein>
    <submittedName>
        <fullName evidence="2">Uncharacterized protein</fullName>
    </submittedName>
</protein>
<organism evidence="2 3">
    <name type="scientific">Paenibacillus sedimenti</name>
    <dbReference type="NCBI Taxonomy" id="2770274"/>
    <lineage>
        <taxon>Bacteria</taxon>
        <taxon>Bacillati</taxon>
        <taxon>Bacillota</taxon>
        <taxon>Bacilli</taxon>
        <taxon>Bacillales</taxon>
        <taxon>Paenibacillaceae</taxon>
        <taxon>Paenibacillus</taxon>
    </lineage>
</organism>
<evidence type="ECO:0000313" key="3">
    <source>
        <dbReference type="Proteomes" id="UP000650466"/>
    </source>
</evidence>
<sequence length="116" mass="13446">MPIQKHSGWMLEWTSYIHTAIGLLLFWKPVSDMVKAGVWNSVDLAIDRSNAFWFLFSGVLLWIIGRMLRWLTRKQGIPIPRFVGWQLLIFSIVGAICMPISGFWVVIPQGIYILKR</sequence>
<dbReference type="AlphaFoldDB" id="A0A926KNM4"/>
<feature type="transmembrane region" description="Helical" evidence="1">
    <location>
        <begin position="83"/>
        <end position="107"/>
    </location>
</feature>
<evidence type="ECO:0000256" key="1">
    <source>
        <dbReference type="SAM" id="Phobius"/>
    </source>
</evidence>
<accession>A0A926KNM4</accession>
<evidence type="ECO:0000313" key="2">
    <source>
        <dbReference type="EMBL" id="MBD0379553.1"/>
    </source>
</evidence>
<dbReference type="EMBL" id="JACVVD010000002">
    <property type="protein sequence ID" value="MBD0379553.1"/>
    <property type="molecule type" value="Genomic_DNA"/>
</dbReference>
<dbReference type="InterPro" id="IPR045590">
    <property type="entry name" value="DUF6463"/>
</dbReference>
<reference evidence="2" key="1">
    <citation type="submission" date="2020-09" db="EMBL/GenBank/DDBJ databases">
        <title>Draft Genome Sequence of Paenibacillus sp. WST5.</title>
        <authorList>
            <person name="Bao Z."/>
        </authorList>
    </citation>
    <scope>NUCLEOTIDE SEQUENCE</scope>
    <source>
        <strain evidence="2">WST5</strain>
    </source>
</reference>
<dbReference type="Pfam" id="PF20064">
    <property type="entry name" value="DUF6463"/>
    <property type="match status" value="1"/>
</dbReference>
<keyword evidence="1" id="KW-0812">Transmembrane</keyword>
<gene>
    <name evidence="2" type="ORF">ICC18_05450</name>
</gene>
<name>A0A926KNM4_9BACL</name>
<feature type="transmembrane region" description="Helical" evidence="1">
    <location>
        <begin position="50"/>
        <end position="71"/>
    </location>
</feature>
<proteinExistence type="predicted"/>
<keyword evidence="1" id="KW-1133">Transmembrane helix</keyword>
<keyword evidence="1" id="KW-0472">Membrane</keyword>